<keyword evidence="2" id="KW-0804">Transcription</keyword>
<dbReference type="GO" id="GO:0006353">
    <property type="term" value="P:DNA-templated transcription termination"/>
    <property type="evidence" value="ECO:0007669"/>
    <property type="project" value="UniProtKB-KW"/>
</dbReference>
<reference evidence="4" key="1">
    <citation type="journal article" date="2021" name="Front. Plant Sci.">
        <title>Chromosome-Scale Genome Assembly for Chinese Sour Jujube and Insights Into Its Genome Evolution and Domestication Signature.</title>
        <authorList>
            <person name="Shen L.-Y."/>
            <person name="Luo H."/>
            <person name="Wang X.-L."/>
            <person name="Wang X.-M."/>
            <person name="Qiu X.-J."/>
            <person name="Liu H."/>
            <person name="Zhou S.-S."/>
            <person name="Jia K.-H."/>
            <person name="Nie S."/>
            <person name="Bao Y.-T."/>
            <person name="Zhang R.-G."/>
            <person name="Yun Q.-Z."/>
            <person name="Chai Y.-H."/>
            <person name="Lu J.-Y."/>
            <person name="Li Y."/>
            <person name="Zhao S.-W."/>
            <person name="Mao J.-F."/>
            <person name="Jia S.-G."/>
            <person name="Mao Y.-M."/>
        </authorList>
    </citation>
    <scope>NUCLEOTIDE SEQUENCE</scope>
    <source>
        <strain evidence="4">AT0</strain>
        <tissue evidence="4">Leaf</tissue>
    </source>
</reference>
<dbReference type="GO" id="GO:0003676">
    <property type="term" value="F:nucleic acid binding"/>
    <property type="evidence" value="ECO:0007669"/>
    <property type="project" value="InterPro"/>
</dbReference>
<evidence type="ECO:0000313" key="4">
    <source>
        <dbReference type="EMBL" id="KAH7520689.1"/>
    </source>
</evidence>
<keyword evidence="3" id="KW-0809">Transit peptide</keyword>
<comment type="similarity">
    <text evidence="1">Belongs to the mTERF family.</text>
</comment>
<dbReference type="SMART" id="SM00733">
    <property type="entry name" value="Mterf"/>
    <property type="match status" value="3"/>
</dbReference>
<gene>
    <name evidence="4" type="ORF">FEM48_Zijuj08G0171800</name>
</gene>
<name>A0A978V0C3_ZIZJJ</name>
<dbReference type="Proteomes" id="UP000813462">
    <property type="component" value="Unassembled WGS sequence"/>
</dbReference>
<dbReference type="PANTHER" id="PTHR13068:SF173">
    <property type="entry name" value="EMB|CAB62602.1"/>
    <property type="match status" value="1"/>
</dbReference>
<evidence type="ECO:0000256" key="1">
    <source>
        <dbReference type="ARBA" id="ARBA00007692"/>
    </source>
</evidence>
<dbReference type="PANTHER" id="PTHR13068">
    <property type="entry name" value="CGI-12 PROTEIN-RELATED"/>
    <property type="match status" value="1"/>
</dbReference>
<dbReference type="Pfam" id="PF02536">
    <property type="entry name" value="mTERF"/>
    <property type="match status" value="1"/>
</dbReference>
<evidence type="ECO:0000256" key="3">
    <source>
        <dbReference type="ARBA" id="ARBA00022946"/>
    </source>
</evidence>
<evidence type="ECO:0000313" key="5">
    <source>
        <dbReference type="Proteomes" id="UP000813462"/>
    </source>
</evidence>
<dbReference type="Gene3D" id="1.25.70.10">
    <property type="entry name" value="Transcription termination factor 3, mitochondrial"/>
    <property type="match status" value="1"/>
</dbReference>
<comment type="caution">
    <text evidence="4">The sequence shown here is derived from an EMBL/GenBank/DDBJ whole genome shotgun (WGS) entry which is preliminary data.</text>
</comment>
<dbReference type="InterPro" id="IPR038538">
    <property type="entry name" value="MTERF_sf"/>
</dbReference>
<dbReference type="EMBL" id="JAEACU010000008">
    <property type="protein sequence ID" value="KAH7520689.1"/>
    <property type="molecule type" value="Genomic_DNA"/>
</dbReference>
<organism evidence="4 5">
    <name type="scientific">Ziziphus jujuba var. spinosa</name>
    <dbReference type="NCBI Taxonomy" id="714518"/>
    <lineage>
        <taxon>Eukaryota</taxon>
        <taxon>Viridiplantae</taxon>
        <taxon>Streptophyta</taxon>
        <taxon>Embryophyta</taxon>
        <taxon>Tracheophyta</taxon>
        <taxon>Spermatophyta</taxon>
        <taxon>Magnoliopsida</taxon>
        <taxon>eudicotyledons</taxon>
        <taxon>Gunneridae</taxon>
        <taxon>Pentapetalae</taxon>
        <taxon>rosids</taxon>
        <taxon>fabids</taxon>
        <taxon>Rosales</taxon>
        <taxon>Rhamnaceae</taxon>
        <taxon>Paliureae</taxon>
        <taxon>Ziziphus</taxon>
    </lineage>
</organism>
<evidence type="ECO:0000256" key="2">
    <source>
        <dbReference type="ARBA" id="ARBA00022472"/>
    </source>
</evidence>
<protein>
    <submittedName>
        <fullName evidence="4">Uncharacterized protein</fullName>
    </submittedName>
</protein>
<keyword evidence="2" id="KW-0805">Transcription regulation</keyword>
<dbReference type="AlphaFoldDB" id="A0A978V0C3"/>
<sequence>MSNWNGVARKEPQFGLLGNIAFLESCGIVGSQLSKLLKRKPSIFVMPEPMLRDVVSQTLRKKLDLFRSFGFCEDECMEMFRRAPSLLRTSEEKLMFGIDFFLDTVKFKKSVFVHKPTCLMSSMENRVIPRYKVLQVIKSKKLLNREPSLIRVLDMTEDEFWRSLYQDIEMTKRNCCLHIRVVFRIPVKRILKQVLHEILKPF</sequence>
<proteinExistence type="inferred from homology"/>
<keyword evidence="2" id="KW-0806">Transcription termination</keyword>
<accession>A0A978V0C3</accession>
<dbReference type="InterPro" id="IPR003690">
    <property type="entry name" value="MTERF"/>
</dbReference>